<keyword evidence="3" id="KW-0418">Kinase</keyword>
<evidence type="ECO:0000256" key="2">
    <source>
        <dbReference type="ARBA" id="ARBA00022741"/>
    </source>
</evidence>
<dbReference type="InterPro" id="IPR011009">
    <property type="entry name" value="Kinase-like_dom_sf"/>
</dbReference>
<dbReference type="PROSITE" id="PS50011">
    <property type="entry name" value="PROTEIN_KINASE_DOM"/>
    <property type="match status" value="1"/>
</dbReference>
<evidence type="ECO:0000259" key="7">
    <source>
        <dbReference type="PROSITE" id="PS50011"/>
    </source>
</evidence>
<keyword evidence="9" id="KW-1185">Reference proteome</keyword>
<dbReference type="InterPro" id="IPR008271">
    <property type="entry name" value="Ser/Thr_kinase_AS"/>
</dbReference>
<evidence type="ECO:0000256" key="1">
    <source>
        <dbReference type="ARBA" id="ARBA00022679"/>
    </source>
</evidence>
<dbReference type="Pfam" id="PF00069">
    <property type="entry name" value="Pkinase"/>
    <property type="match status" value="1"/>
</dbReference>
<feature type="binding site" evidence="5">
    <location>
        <position position="54"/>
    </location>
    <ligand>
        <name>ATP</name>
        <dbReference type="ChEBI" id="CHEBI:30616"/>
    </ligand>
</feature>
<reference evidence="8 9" key="1">
    <citation type="submission" date="2021-01" db="EMBL/GenBank/DDBJ databases">
        <title>Whole genome shotgun sequence of Microbispora corallina NBRC 16416.</title>
        <authorList>
            <person name="Komaki H."/>
            <person name="Tamura T."/>
        </authorList>
    </citation>
    <scope>NUCLEOTIDE SEQUENCE [LARGE SCALE GENOMIC DNA]</scope>
    <source>
        <strain evidence="8 9">NBRC 16416</strain>
    </source>
</reference>
<keyword evidence="2 5" id="KW-0547">Nucleotide-binding</keyword>
<evidence type="ECO:0000256" key="4">
    <source>
        <dbReference type="ARBA" id="ARBA00022840"/>
    </source>
</evidence>
<protein>
    <recommendedName>
        <fullName evidence="7">Protein kinase domain-containing protein</fullName>
    </recommendedName>
</protein>
<accession>A0ABQ4GAG0</accession>
<feature type="transmembrane region" description="Helical" evidence="6">
    <location>
        <begin position="307"/>
        <end position="329"/>
    </location>
</feature>
<dbReference type="PANTHER" id="PTHR43289:SF34">
    <property type="entry name" value="SERINE_THREONINE-PROTEIN KINASE YBDM-RELATED"/>
    <property type="match status" value="1"/>
</dbReference>
<keyword evidence="1" id="KW-0808">Transferase</keyword>
<dbReference type="PROSITE" id="PS00108">
    <property type="entry name" value="PROTEIN_KINASE_ST"/>
    <property type="match status" value="1"/>
</dbReference>
<dbReference type="SMART" id="SM00220">
    <property type="entry name" value="S_TKc"/>
    <property type="match status" value="1"/>
</dbReference>
<dbReference type="EMBL" id="BOOC01000049">
    <property type="protein sequence ID" value="GIH43989.1"/>
    <property type="molecule type" value="Genomic_DNA"/>
</dbReference>
<evidence type="ECO:0000256" key="6">
    <source>
        <dbReference type="SAM" id="Phobius"/>
    </source>
</evidence>
<proteinExistence type="predicted"/>
<keyword evidence="6" id="KW-0812">Transmembrane</keyword>
<dbReference type="InterPro" id="IPR017441">
    <property type="entry name" value="Protein_kinase_ATP_BS"/>
</dbReference>
<evidence type="ECO:0000256" key="3">
    <source>
        <dbReference type="ARBA" id="ARBA00022777"/>
    </source>
</evidence>
<keyword evidence="4 5" id="KW-0067">ATP-binding</keyword>
<evidence type="ECO:0000313" key="9">
    <source>
        <dbReference type="Proteomes" id="UP000603904"/>
    </source>
</evidence>
<sequence length="455" mass="47076">MEPPIDPDIPTSAPLSAGDPAEIGGHRLLGRLGGGGMGTVYLAAAEDGPPVAVKVIRAEFSSDPGFTGRFRSEVEHARSVASFCTARVLGHGEMPDGRPYMVTEYIPGTPLDRRIAAHGALDGATLHGVAFGVAAALTAIHAAGLVHRDLKPANVILSMSGPRVIDFGVSRAVDDTRHTGTGEVVGTPGWWAPEQLQGRPVTPAADVFTWGCLVAYAGSGRHPFGEGDPMVLAHRVLEAEPDLGSLPEPLDSLVRRALDREPRHRPTAQDLLLALVGGRQEPATQVIEELWESPRDATPSRVRRGRLAAAIAAAVVLAVAAGLLVGLLAGRPGPAPVAGGRDSDVGRRFEIGDVQVVVDRPACRRSGDATACLVSWRVLNMGGAAADLAGPPDLVDDEGGVHRAEDGARPSSVQPGDMVVLTARYALPGDRTAALLRGDVVAGGSAITARLGAAS</sequence>
<organism evidence="8 9">
    <name type="scientific">Microbispora corallina</name>
    <dbReference type="NCBI Taxonomy" id="83302"/>
    <lineage>
        <taxon>Bacteria</taxon>
        <taxon>Bacillati</taxon>
        <taxon>Actinomycetota</taxon>
        <taxon>Actinomycetes</taxon>
        <taxon>Streptosporangiales</taxon>
        <taxon>Streptosporangiaceae</taxon>
        <taxon>Microbispora</taxon>
    </lineage>
</organism>
<comment type="caution">
    <text evidence="8">The sequence shown here is derived from an EMBL/GenBank/DDBJ whole genome shotgun (WGS) entry which is preliminary data.</text>
</comment>
<dbReference type="CDD" id="cd14014">
    <property type="entry name" value="STKc_PknB_like"/>
    <property type="match status" value="1"/>
</dbReference>
<gene>
    <name evidence="8" type="ORF">Mco01_69890</name>
</gene>
<dbReference type="Gene3D" id="1.10.510.10">
    <property type="entry name" value="Transferase(Phosphotransferase) domain 1"/>
    <property type="match status" value="1"/>
</dbReference>
<dbReference type="Gene3D" id="3.30.200.20">
    <property type="entry name" value="Phosphorylase Kinase, domain 1"/>
    <property type="match status" value="1"/>
</dbReference>
<dbReference type="RefSeq" id="WP_372445012.1">
    <property type="nucleotide sequence ID" value="NZ_BAAAGP010000026.1"/>
</dbReference>
<dbReference type="Proteomes" id="UP000603904">
    <property type="component" value="Unassembled WGS sequence"/>
</dbReference>
<name>A0ABQ4GAG0_9ACTN</name>
<dbReference type="PROSITE" id="PS00107">
    <property type="entry name" value="PROTEIN_KINASE_ATP"/>
    <property type="match status" value="1"/>
</dbReference>
<feature type="domain" description="Protein kinase" evidence="7">
    <location>
        <begin position="26"/>
        <end position="284"/>
    </location>
</feature>
<evidence type="ECO:0000256" key="5">
    <source>
        <dbReference type="PROSITE-ProRule" id="PRU10141"/>
    </source>
</evidence>
<dbReference type="InterPro" id="IPR000719">
    <property type="entry name" value="Prot_kinase_dom"/>
</dbReference>
<dbReference type="SUPFAM" id="SSF56112">
    <property type="entry name" value="Protein kinase-like (PK-like)"/>
    <property type="match status" value="1"/>
</dbReference>
<keyword evidence="6" id="KW-1133">Transmembrane helix</keyword>
<evidence type="ECO:0000313" key="8">
    <source>
        <dbReference type="EMBL" id="GIH43989.1"/>
    </source>
</evidence>
<keyword evidence="6" id="KW-0472">Membrane</keyword>
<dbReference type="PANTHER" id="PTHR43289">
    <property type="entry name" value="MITOGEN-ACTIVATED PROTEIN KINASE KINASE KINASE 20-RELATED"/>
    <property type="match status" value="1"/>
</dbReference>